<keyword evidence="11" id="KW-0115">cAMP biosynthesis</keyword>
<evidence type="ECO:0000256" key="12">
    <source>
        <dbReference type="ARBA" id="ARBA00023136"/>
    </source>
</evidence>
<keyword evidence="10 16" id="KW-1133">Transmembrane helix</keyword>
<feature type="transmembrane region" description="Helical" evidence="16">
    <location>
        <begin position="640"/>
        <end position="663"/>
    </location>
</feature>
<dbReference type="FunFam" id="3.30.70.1230:FF:000014">
    <property type="entry name" value="adenylate cyclase type 9"/>
    <property type="match status" value="1"/>
</dbReference>
<dbReference type="CDD" id="cd07302">
    <property type="entry name" value="CHD"/>
    <property type="match status" value="2"/>
</dbReference>
<dbReference type="SMART" id="SM00044">
    <property type="entry name" value="CYCc"/>
    <property type="match status" value="2"/>
</dbReference>
<feature type="transmembrane region" description="Helical" evidence="16">
    <location>
        <begin position="710"/>
        <end position="730"/>
    </location>
</feature>
<evidence type="ECO:0000256" key="14">
    <source>
        <dbReference type="RuleBase" id="RU000405"/>
    </source>
</evidence>
<dbReference type="GO" id="GO:0004016">
    <property type="term" value="F:adenylate cyclase activity"/>
    <property type="evidence" value="ECO:0007669"/>
    <property type="project" value="UniProtKB-EC"/>
</dbReference>
<dbReference type="InterPro" id="IPR029787">
    <property type="entry name" value="Nucleotide_cyclase"/>
</dbReference>
<dbReference type="GO" id="GO:0035556">
    <property type="term" value="P:intracellular signal transduction"/>
    <property type="evidence" value="ECO:0007669"/>
    <property type="project" value="InterPro"/>
</dbReference>
<dbReference type="HOGENOM" id="CLU_001072_2_4_1"/>
<keyword evidence="9" id="KW-0460">Magnesium</keyword>
<feature type="transmembrane region" description="Helical" evidence="16">
    <location>
        <begin position="67"/>
        <end position="88"/>
    </location>
</feature>
<evidence type="ECO:0000256" key="16">
    <source>
        <dbReference type="SAM" id="Phobius"/>
    </source>
</evidence>
<dbReference type="OMA" id="FNVLRMR"/>
<evidence type="ECO:0000313" key="20">
    <source>
        <dbReference type="Proteomes" id="UP000014760"/>
    </source>
</evidence>
<feature type="compositionally biased region" description="Basic and acidic residues" evidence="15">
    <location>
        <begin position="496"/>
        <end position="510"/>
    </location>
</feature>
<dbReference type="InterPro" id="IPR009398">
    <property type="entry name" value="Adcy_conserved_dom"/>
</dbReference>
<evidence type="ECO:0000259" key="17">
    <source>
        <dbReference type="PROSITE" id="PS50125"/>
    </source>
</evidence>
<dbReference type="InterPro" id="IPR001054">
    <property type="entry name" value="A/G_cyclase"/>
</dbReference>
<dbReference type="OrthoDB" id="10261550at2759"/>
<feature type="region of interest" description="Disordered" evidence="15">
    <location>
        <begin position="491"/>
        <end position="520"/>
    </location>
</feature>
<evidence type="ECO:0000256" key="5">
    <source>
        <dbReference type="ARBA" id="ARBA00022692"/>
    </source>
</evidence>
<feature type="transmembrane region" description="Helical" evidence="16">
    <location>
        <begin position="94"/>
        <end position="113"/>
    </location>
</feature>
<dbReference type="STRING" id="283909.R7TWB9"/>
<keyword evidence="6" id="KW-0479">Metal-binding</keyword>
<feature type="transmembrane region" description="Helical" evidence="16">
    <location>
        <begin position="750"/>
        <end position="769"/>
    </location>
</feature>
<dbReference type="Proteomes" id="UP000014760">
    <property type="component" value="Unassembled WGS sequence"/>
</dbReference>
<dbReference type="Pfam" id="PF16214">
    <property type="entry name" value="AC_N"/>
    <property type="match status" value="1"/>
</dbReference>
<dbReference type="FunCoup" id="R7TWB9">
    <property type="interactions" value="269"/>
</dbReference>
<keyword evidence="13 14" id="KW-0456">Lyase</keyword>
<dbReference type="PROSITE" id="PS00452">
    <property type="entry name" value="GUANYLATE_CYCLASE_1"/>
    <property type="match status" value="1"/>
</dbReference>
<keyword evidence="20" id="KW-1185">Reference proteome</keyword>
<keyword evidence="8" id="KW-0067">ATP-binding</keyword>
<reference evidence="18 20" key="2">
    <citation type="journal article" date="2013" name="Nature">
        <title>Insights into bilaterian evolution from three spiralian genomes.</title>
        <authorList>
            <person name="Simakov O."/>
            <person name="Marletaz F."/>
            <person name="Cho S.J."/>
            <person name="Edsinger-Gonzales E."/>
            <person name="Havlak P."/>
            <person name="Hellsten U."/>
            <person name="Kuo D.H."/>
            <person name="Larsson T."/>
            <person name="Lv J."/>
            <person name="Arendt D."/>
            <person name="Savage R."/>
            <person name="Osoegawa K."/>
            <person name="de Jong P."/>
            <person name="Grimwood J."/>
            <person name="Chapman J.A."/>
            <person name="Shapiro H."/>
            <person name="Aerts A."/>
            <person name="Otillar R.P."/>
            <person name="Terry A.Y."/>
            <person name="Boore J.L."/>
            <person name="Grigoriev I.V."/>
            <person name="Lindberg D.R."/>
            <person name="Seaver E.C."/>
            <person name="Weisblat D.A."/>
            <person name="Putnam N.H."/>
            <person name="Rokhsar D.S."/>
        </authorList>
    </citation>
    <scope>NUCLEOTIDE SEQUENCE</scope>
    <source>
        <strain evidence="18 20">I ESC-2004</strain>
    </source>
</reference>
<evidence type="ECO:0000313" key="18">
    <source>
        <dbReference type="EMBL" id="ELT97872.1"/>
    </source>
</evidence>
<dbReference type="PANTHER" id="PTHR45627:SF30">
    <property type="entry name" value="ADENYLATE CYCLASE TYPE 3"/>
    <property type="match status" value="1"/>
</dbReference>
<dbReference type="Pfam" id="PF06327">
    <property type="entry name" value="Adcy_cons_dom"/>
    <property type="match status" value="1"/>
</dbReference>
<evidence type="ECO:0000256" key="10">
    <source>
        <dbReference type="ARBA" id="ARBA00022989"/>
    </source>
</evidence>
<protein>
    <recommendedName>
        <fullName evidence="4">adenylate cyclase</fullName>
        <ecNumber evidence="4">4.6.1.1</ecNumber>
    </recommendedName>
</protein>
<feature type="domain" description="Guanylate cyclase" evidence="17">
    <location>
        <begin position="836"/>
        <end position="983"/>
    </location>
</feature>
<evidence type="ECO:0000256" key="9">
    <source>
        <dbReference type="ARBA" id="ARBA00022842"/>
    </source>
</evidence>
<dbReference type="EC" id="4.6.1.1" evidence="4"/>
<evidence type="ECO:0000313" key="19">
    <source>
        <dbReference type="EnsemblMetazoa" id="CapteP176911"/>
    </source>
</evidence>
<feature type="domain" description="Guanylate cyclase" evidence="17">
    <location>
        <begin position="298"/>
        <end position="425"/>
    </location>
</feature>
<evidence type="ECO:0000256" key="4">
    <source>
        <dbReference type="ARBA" id="ARBA00012201"/>
    </source>
</evidence>
<accession>R7TWB9</accession>
<evidence type="ECO:0000256" key="15">
    <source>
        <dbReference type="SAM" id="MobiDB-lite"/>
    </source>
</evidence>
<dbReference type="EMBL" id="KB308450">
    <property type="protein sequence ID" value="ELT97872.1"/>
    <property type="molecule type" value="Genomic_DNA"/>
</dbReference>
<evidence type="ECO:0000256" key="11">
    <source>
        <dbReference type="ARBA" id="ARBA00022998"/>
    </source>
</evidence>
<reference evidence="19" key="3">
    <citation type="submission" date="2015-06" db="UniProtKB">
        <authorList>
            <consortium name="EnsemblMetazoa"/>
        </authorList>
    </citation>
    <scope>IDENTIFICATION</scope>
</reference>
<feature type="transmembrane region" description="Helical" evidence="16">
    <location>
        <begin position="125"/>
        <end position="141"/>
    </location>
</feature>
<comment type="catalytic activity">
    <reaction evidence="1">
        <text>ATP = 3',5'-cyclic AMP + diphosphate</text>
        <dbReference type="Rhea" id="RHEA:15389"/>
        <dbReference type="ChEBI" id="CHEBI:30616"/>
        <dbReference type="ChEBI" id="CHEBI:33019"/>
        <dbReference type="ChEBI" id="CHEBI:58165"/>
        <dbReference type="EC" id="4.6.1.1"/>
    </reaction>
</comment>
<sequence>MVQTHPEESLVKALEHNTASHVVPEVSEISSGNPAERIRFLGFRDNRLESLFQEYLRRVRRGCSGRGALLAFIFDAYAVLCCVLQWSASLLPCLGIFVALALVSLALAILLHYRPNIVTGTTGPYLLWAWLVGQHLAFIALNPHDASPNAQLAWHLVLVYHTWVMMPLTALPCVALACCQCLCYSLLVSLLTCTSSHFGFFKADFAYIIGASIILQLTVSVLGLIRLMFMDHGLRLSFLATKESLSINLALQKGSKQQEELLMSVLPRHVAEEMINDFDNQEIGQFRKIYMNRHEDVSILFADIVGFTALSSTVTPKELVRILNDLFATFDTLAGQYHQLRIKILGDCYYCISGCPDPRTDHAVLCVHMGLSMVDAISVVRENTKSGVNMRVGIHTGAVLGGVLGQVRWQYDVLGKEVTLANHFESGGLPGRVHISEKTANNLSGEFELEPGGGDTRDDVIKMSGLKTFLIKRVLKPVGERENMNASCFSHMHNSSRKDEQGTEVDHFPDRPSTGKANEAIQQDVNARLMRALMEREENTSMSKKLNSFTLFFKEDTLELEYTSSRPIIGSRSTFALFIILVSGFGVELCLHEWGMVTLASFGIGAVIILFLGTLITANDNPRIFPGSIVTLSQKIDKLWFVRGFLYVMAIFALFATSSVSLVSCSSSSLSSPNITVAAPSSVLCHHPSLFIHIATDISIGVSIMAQMNYIAKACILLVLHIFYCITPFFILDEEYSNYDMAFGQEKRLSIRHCDVAMVAMLLIVTILISRQLDRLARKLFYYQHELGEMRQQIKKLRSKNEALIYNILPAHVASDFIGSNKRDNDLFSHGHDDIGVMFASCPNFNDFYNEDAVNNNGLECIRFMNEILSDYDDLLQEPRFATITKIKSIGSTCMVASGINSDSTEKKKEAMEHQERWQHLSDLVEYGLAMKEALNKINSQSFNNFMLRIGINQGSVIAGVIGARKPHYDIWGNSVNVASRMESTGKVGKIQVVEDTKDILEKFGYQFEPRGLVSVKGKGQLMTYFLEGSSIVNLEDLPNQVQPF</sequence>
<evidence type="ECO:0000256" key="2">
    <source>
        <dbReference type="ARBA" id="ARBA00001946"/>
    </source>
</evidence>
<proteinExistence type="inferred from homology"/>
<evidence type="ECO:0000256" key="6">
    <source>
        <dbReference type="ARBA" id="ARBA00022723"/>
    </source>
</evidence>
<feature type="transmembrane region" description="Helical" evidence="16">
    <location>
        <begin position="181"/>
        <end position="200"/>
    </location>
</feature>
<dbReference type="SUPFAM" id="SSF55073">
    <property type="entry name" value="Nucleotide cyclase"/>
    <property type="match status" value="2"/>
</dbReference>
<dbReference type="PROSITE" id="PS50125">
    <property type="entry name" value="GUANYLATE_CYCLASE_2"/>
    <property type="match status" value="2"/>
</dbReference>
<dbReference type="GO" id="GO:0006171">
    <property type="term" value="P:cAMP biosynthetic process"/>
    <property type="evidence" value="ECO:0007669"/>
    <property type="project" value="UniProtKB-KW"/>
</dbReference>
<feature type="transmembrane region" description="Helical" evidence="16">
    <location>
        <begin position="206"/>
        <end position="229"/>
    </location>
</feature>
<comment type="similarity">
    <text evidence="14">Belongs to the adenylyl cyclase class-4/guanylyl cyclase family.</text>
</comment>
<comment type="subcellular location">
    <subcellularLocation>
        <location evidence="3">Membrane</location>
        <topology evidence="3">Multi-pass membrane protein</topology>
    </subcellularLocation>
</comment>
<dbReference type="GO" id="GO:0005524">
    <property type="term" value="F:ATP binding"/>
    <property type="evidence" value="ECO:0007669"/>
    <property type="project" value="UniProtKB-KW"/>
</dbReference>
<keyword evidence="12 16" id="KW-0472">Membrane</keyword>
<dbReference type="InterPro" id="IPR018297">
    <property type="entry name" value="A/G_cyclase_CS"/>
</dbReference>
<dbReference type="Pfam" id="PF00211">
    <property type="entry name" value="Guanylate_cyc"/>
    <property type="match status" value="2"/>
</dbReference>
<dbReference type="GO" id="GO:0007189">
    <property type="term" value="P:adenylate cyclase-activating G protein-coupled receptor signaling pathway"/>
    <property type="evidence" value="ECO:0007669"/>
    <property type="project" value="TreeGrafter"/>
</dbReference>
<dbReference type="PANTHER" id="PTHR45627">
    <property type="entry name" value="ADENYLATE CYCLASE TYPE 1"/>
    <property type="match status" value="1"/>
</dbReference>
<dbReference type="GO" id="GO:0046872">
    <property type="term" value="F:metal ion binding"/>
    <property type="evidence" value="ECO:0007669"/>
    <property type="project" value="UniProtKB-KW"/>
</dbReference>
<dbReference type="FunFam" id="3.30.70.1230:FF:000006">
    <property type="entry name" value="Adenylate cyclase"/>
    <property type="match status" value="1"/>
</dbReference>
<dbReference type="InterPro" id="IPR032628">
    <property type="entry name" value="AC_N"/>
</dbReference>
<dbReference type="EnsemblMetazoa" id="CapteT176911">
    <property type="protein sequence ID" value="CapteP176911"/>
    <property type="gene ID" value="CapteG176911"/>
</dbReference>
<feature type="transmembrane region" description="Helical" evidence="16">
    <location>
        <begin position="153"/>
        <end position="174"/>
    </location>
</feature>
<dbReference type="Gene3D" id="3.30.70.1230">
    <property type="entry name" value="Nucleotide cyclase"/>
    <property type="match status" value="2"/>
</dbReference>
<evidence type="ECO:0000256" key="13">
    <source>
        <dbReference type="ARBA" id="ARBA00023239"/>
    </source>
</evidence>
<gene>
    <name evidence="18" type="ORF">CAPTEDRAFT_176911</name>
</gene>
<dbReference type="GO" id="GO:0005886">
    <property type="term" value="C:plasma membrane"/>
    <property type="evidence" value="ECO:0007669"/>
    <property type="project" value="InterPro"/>
</dbReference>
<keyword evidence="5 16" id="KW-0812">Transmembrane</keyword>
<feature type="transmembrane region" description="Helical" evidence="16">
    <location>
        <begin position="575"/>
        <end position="594"/>
    </location>
</feature>
<evidence type="ECO:0000256" key="8">
    <source>
        <dbReference type="ARBA" id="ARBA00022840"/>
    </source>
</evidence>
<organism evidence="18">
    <name type="scientific">Capitella teleta</name>
    <name type="common">Polychaete worm</name>
    <dbReference type="NCBI Taxonomy" id="283909"/>
    <lineage>
        <taxon>Eukaryota</taxon>
        <taxon>Metazoa</taxon>
        <taxon>Spiralia</taxon>
        <taxon>Lophotrochozoa</taxon>
        <taxon>Annelida</taxon>
        <taxon>Polychaeta</taxon>
        <taxon>Sedentaria</taxon>
        <taxon>Scolecida</taxon>
        <taxon>Capitellidae</taxon>
        <taxon>Capitella</taxon>
    </lineage>
</organism>
<name>R7TWB9_CAPTE</name>
<evidence type="ECO:0000256" key="7">
    <source>
        <dbReference type="ARBA" id="ARBA00022741"/>
    </source>
</evidence>
<dbReference type="AlphaFoldDB" id="R7TWB9"/>
<evidence type="ECO:0000256" key="1">
    <source>
        <dbReference type="ARBA" id="ARBA00001593"/>
    </source>
</evidence>
<comment type="cofactor">
    <cofactor evidence="2">
        <name>Mg(2+)</name>
        <dbReference type="ChEBI" id="CHEBI:18420"/>
    </cofactor>
</comment>
<reference evidence="20" key="1">
    <citation type="submission" date="2012-12" db="EMBL/GenBank/DDBJ databases">
        <authorList>
            <person name="Hellsten U."/>
            <person name="Grimwood J."/>
            <person name="Chapman J.A."/>
            <person name="Shapiro H."/>
            <person name="Aerts A."/>
            <person name="Otillar R.P."/>
            <person name="Terry A.Y."/>
            <person name="Boore J.L."/>
            <person name="Simakov O."/>
            <person name="Marletaz F."/>
            <person name="Cho S.-J."/>
            <person name="Edsinger-Gonzales E."/>
            <person name="Havlak P."/>
            <person name="Kuo D.-H."/>
            <person name="Larsson T."/>
            <person name="Lv J."/>
            <person name="Arendt D."/>
            <person name="Savage R."/>
            <person name="Osoegawa K."/>
            <person name="de Jong P."/>
            <person name="Lindberg D.R."/>
            <person name="Seaver E.C."/>
            <person name="Weisblat D.A."/>
            <person name="Putnam N.H."/>
            <person name="Grigoriev I.V."/>
            <person name="Rokhsar D.S."/>
        </authorList>
    </citation>
    <scope>NUCLEOTIDE SEQUENCE</scope>
    <source>
        <strain evidence="20">I ESC-2004</strain>
    </source>
</reference>
<evidence type="ECO:0000256" key="3">
    <source>
        <dbReference type="ARBA" id="ARBA00004141"/>
    </source>
</evidence>
<keyword evidence="7" id="KW-0547">Nucleotide-binding</keyword>
<feature type="transmembrane region" description="Helical" evidence="16">
    <location>
        <begin position="600"/>
        <end position="619"/>
    </location>
</feature>
<dbReference type="EMBL" id="AMQN01010715">
    <property type="status" value="NOT_ANNOTATED_CDS"/>
    <property type="molecule type" value="Genomic_DNA"/>
</dbReference>